<comment type="caution">
    <text evidence="1">The sequence shown here is derived from an EMBL/GenBank/DDBJ whole genome shotgun (WGS) entry which is preliminary data.</text>
</comment>
<evidence type="ECO:0000313" key="1">
    <source>
        <dbReference type="EMBL" id="EGU33763.1"/>
    </source>
</evidence>
<accession>F9RQS6</accession>
<organism evidence="1 2">
    <name type="scientific">Vibrio scophthalmi LMG 19158</name>
    <dbReference type="NCBI Taxonomy" id="870967"/>
    <lineage>
        <taxon>Bacteria</taxon>
        <taxon>Pseudomonadati</taxon>
        <taxon>Pseudomonadota</taxon>
        <taxon>Gammaproteobacteria</taxon>
        <taxon>Vibrionales</taxon>
        <taxon>Vibrionaceae</taxon>
        <taxon>Vibrio</taxon>
    </lineage>
</organism>
<gene>
    <name evidence="1" type="ORF">VIS19158_07737</name>
</gene>
<reference evidence="1 2" key="1">
    <citation type="journal article" date="2012" name="Int. J. Syst. Evol. Microbiol.">
        <title>Vibrio caribbeanicus sp. nov., isolated from the marine sponge Scleritoderma cyanea.</title>
        <authorList>
            <person name="Hoffmann M."/>
            <person name="Monday S.R."/>
            <person name="Allard M.W."/>
            <person name="Strain E.A."/>
            <person name="Whittaker P."/>
            <person name="Naum M."/>
            <person name="McCarthy P.J."/>
            <person name="Lopez J.V."/>
            <person name="Fischer M."/>
            <person name="Brown E.W."/>
        </authorList>
    </citation>
    <scope>NUCLEOTIDE SEQUENCE [LARGE SCALE GENOMIC DNA]</scope>
    <source>
        <strain evidence="1 2">LMG 19158</strain>
    </source>
</reference>
<proteinExistence type="predicted"/>
<dbReference type="AlphaFoldDB" id="F9RQS6"/>
<sequence>WLKCEADNLGRQIPRRMAEEKEATTGYIRLKANE</sequence>
<evidence type="ECO:0000313" key="2">
    <source>
        <dbReference type="Proteomes" id="UP000004349"/>
    </source>
</evidence>
<dbReference type="Proteomes" id="UP000004349">
    <property type="component" value="Unassembled WGS sequence"/>
</dbReference>
<dbReference type="EMBL" id="AFWE01000172">
    <property type="protein sequence ID" value="EGU33763.1"/>
    <property type="molecule type" value="Genomic_DNA"/>
</dbReference>
<protein>
    <submittedName>
        <fullName evidence="1">Uncharacterized protein</fullName>
    </submittedName>
</protein>
<feature type="non-terminal residue" evidence="1">
    <location>
        <position position="1"/>
    </location>
</feature>
<name>F9RQS6_9VIBR</name>